<gene>
    <name evidence="5" type="ORF">Uis4E_1083</name>
</gene>
<dbReference type="GO" id="GO:0003677">
    <property type="term" value="F:DNA binding"/>
    <property type="evidence" value="ECO:0007669"/>
    <property type="project" value="UniProtKB-UniRule"/>
</dbReference>
<accession>A0A2N5J3H0</accession>
<dbReference type="PANTHER" id="PTHR43479:SF11">
    <property type="entry name" value="ACREF_ENVCD OPERON REPRESSOR-RELATED"/>
    <property type="match status" value="1"/>
</dbReference>
<dbReference type="PANTHER" id="PTHR43479">
    <property type="entry name" value="ACREF/ENVCD OPERON REPRESSOR-RELATED"/>
    <property type="match status" value="1"/>
</dbReference>
<keyword evidence="1 2" id="KW-0238">DNA-binding</keyword>
<evidence type="ECO:0000313" key="6">
    <source>
        <dbReference type="Proteomes" id="UP000235034"/>
    </source>
</evidence>
<feature type="DNA-binding region" description="H-T-H motif" evidence="2">
    <location>
        <begin position="17"/>
        <end position="36"/>
    </location>
</feature>
<dbReference type="EMBL" id="NMWT01000013">
    <property type="protein sequence ID" value="PLS28719.1"/>
    <property type="molecule type" value="Genomic_DNA"/>
</dbReference>
<feature type="domain" description="HTH tetR-type" evidence="4">
    <location>
        <begin position="1"/>
        <end position="54"/>
    </location>
</feature>
<dbReference type="Proteomes" id="UP000235034">
    <property type="component" value="Unassembled WGS sequence"/>
</dbReference>
<dbReference type="InterPro" id="IPR009057">
    <property type="entry name" value="Homeodomain-like_sf"/>
</dbReference>
<dbReference type="Gene3D" id="1.10.357.10">
    <property type="entry name" value="Tetracycline Repressor, domain 2"/>
    <property type="match status" value="1"/>
</dbReference>
<proteinExistence type="predicted"/>
<dbReference type="Pfam" id="PF00440">
    <property type="entry name" value="TetR_N"/>
    <property type="match status" value="1"/>
</dbReference>
<feature type="region of interest" description="Disordered" evidence="3">
    <location>
        <begin position="187"/>
        <end position="213"/>
    </location>
</feature>
<evidence type="ECO:0000256" key="1">
    <source>
        <dbReference type="ARBA" id="ARBA00023125"/>
    </source>
</evidence>
<dbReference type="PROSITE" id="PS50977">
    <property type="entry name" value="HTH_TETR_2"/>
    <property type="match status" value="1"/>
</dbReference>
<evidence type="ECO:0000256" key="2">
    <source>
        <dbReference type="PROSITE-ProRule" id="PRU00335"/>
    </source>
</evidence>
<dbReference type="InterPro" id="IPR001647">
    <property type="entry name" value="HTH_TetR"/>
</dbReference>
<sequence>MRAAREICLEKGFSKITVSDIAGRVHMTRSLFYHYFPDKDAVADAVLDDVVEDILSKLSAWDAARETGNIDKALDDVVRLTRALIADESPFSARMIHEGNAELYIRFIDRIADRIADMFERTTVRDFEMRHGLPITNVHETFFTLIVGLISLLRSHPETPDTTVKSVIAQTLHLTGYIAACPSVAPDAPTAPSAAPAPDATSAPGTSAPTVAR</sequence>
<reference evidence="5 6" key="1">
    <citation type="submission" date="2017-07" db="EMBL/GenBank/DDBJ databases">
        <title>Bifidobacterium novel species.</title>
        <authorList>
            <person name="Lugli G.A."/>
            <person name="Milani C."/>
            <person name="Duranti S."/>
            <person name="Mangifesta M."/>
        </authorList>
    </citation>
    <scope>NUCLEOTIDE SEQUENCE [LARGE SCALE GENOMIC DNA]</scope>
    <source>
        <strain evidence="5 6">77</strain>
    </source>
</reference>
<evidence type="ECO:0000313" key="5">
    <source>
        <dbReference type="EMBL" id="PLS28719.1"/>
    </source>
</evidence>
<organism evidence="5 6">
    <name type="scientific">Bifidobacterium parmae</name>
    <dbReference type="NCBI Taxonomy" id="361854"/>
    <lineage>
        <taxon>Bacteria</taxon>
        <taxon>Bacillati</taxon>
        <taxon>Actinomycetota</taxon>
        <taxon>Actinomycetes</taxon>
        <taxon>Bifidobacteriales</taxon>
        <taxon>Bifidobacteriaceae</taxon>
        <taxon>Bifidobacterium</taxon>
    </lineage>
</organism>
<comment type="caution">
    <text evidence="5">The sequence shown here is derived from an EMBL/GenBank/DDBJ whole genome shotgun (WGS) entry which is preliminary data.</text>
</comment>
<dbReference type="InterPro" id="IPR050624">
    <property type="entry name" value="HTH-type_Tx_Regulator"/>
</dbReference>
<protein>
    <submittedName>
        <fullName evidence="5">TetR family transcriptional regulator</fullName>
    </submittedName>
</protein>
<dbReference type="AlphaFoldDB" id="A0A2N5J3H0"/>
<keyword evidence="6" id="KW-1185">Reference proteome</keyword>
<name>A0A2N5J3H0_9BIFI</name>
<evidence type="ECO:0000256" key="3">
    <source>
        <dbReference type="SAM" id="MobiDB-lite"/>
    </source>
</evidence>
<dbReference type="SUPFAM" id="SSF46689">
    <property type="entry name" value="Homeodomain-like"/>
    <property type="match status" value="1"/>
</dbReference>
<evidence type="ECO:0000259" key="4">
    <source>
        <dbReference type="PROSITE" id="PS50977"/>
    </source>
</evidence>